<gene>
    <name evidence="3" type="ORF">KIW84_053539</name>
</gene>
<feature type="compositionally biased region" description="Acidic residues" evidence="1">
    <location>
        <begin position="138"/>
        <end position="158"/>
    </location>
</feature>
<evidence type="ECO:0000313" key="4">
    <source>
        <dbReference type="Proteomes" id="UP001058974"/>
    </source>
</evidence>
<reference evidence="3 4" key="1">
    <citation type="journal article" date="2022" name="Nat. Genet.">
        <title>Improved pea reference genome and pan-genome highlight genomic features and evolutionary characteristics.</title>
        <authorList>
            <person name="Yang T."/>
            <person name="Liu R."/>
            <person name="Luo Y."/>
            <person name="Hu S."/>
            <person name="Wang D."/>
            <person name="Wang C."/>
            <person name="Pandey M.K."/>
            <person name="Ge S."/>
            <person name="Xu Q."/>
            <person name="Li N."/>
            <person name="Li G."/>
            <person name="Huang Y."/>
            <person name="Saxena R.K."/>
            <person name="Ji Y."/>
            <person name="Li M."/>
            <person name="Yan X."/>
            <person name="He Y."/>
            <person name="Liu Y."/>
            <person name="Wang X."/>
            <person name="Xiang C."/>
            <person name="Varshney R.K."/>
            <person name="Ding H."/>
            <person name="Gao S."/>
            <person name="Zong X."/>
        </authorList>
    </citation>
    <scope>NUCLEOTIDE SEQUENCE [LARGE SCALE GENOMIC DNA]</scope>
    <source>
        <strain evidence="3 4">cv. Zhongwan 6</strain>
    </source>
</reference>
<dbReference type="EMBL" id="JAMSHJ010000005">
    <property type="protein sequence ID" value="KAI5407319.1"/>
    <property type="molecule type" value="Genomic_DNA"/>
</dbReference>
<evidence type="ECO:0000256" key="1">
    <source>
        <dbReference type="SAM" id="MobiDB-lite"/>
    </source>
</evidence>
<evidence type="ECO:0000259" key="2">
    <source>
        <dbReference type="Pfam" id="PF25597"/>
    </source>
</evidence>
<dbReference type="AlphaFoldDB" id="A0A9D5AGY9"/>
<dbReference type="PANTHER" id="PTHR42648">
    <property type="entry name" value="TRANSPOSASE, PUTATIVE-RELATED"/>
    <property type="match status" value="1"/>
</dbReference>
<feature type="region of interest" description="Disordered" evidence="1">
    <location>
        <begin position="133"/>
        <end position="196"/>
    </location>
</feature>
<protein>
    <recommendedName>
        <fullName evidence="2">Retroviral polymerase SH3-like domain-containing protein</fullName>
    </recommendedName>
</protein>
<organism evidence="3 4">
    <name type="scientific">Pisum sativum</name>
    <name type="common">Garden pea</name>
    <name type="synonym">Lathyrus oleraceus</name>
    <dbReference type="NCBI Taxonomy" id="3888"/>
    <lineage>
        <taxon>Eukaryota</taxon>
        <taxon>Viridiplantae</taxon>
        <taxon>Streptophyta</taxon>
        <taxon>Embryophyta</taxon>
        <taxon>Tracheophyta</taxon>
        <taxon>Spermatophyta</taxon>
        <taxon>Magnoliopsida</taxon>
        <taxon>eudicotyledons</taxon>
        <taxon>Gunneridae</taxon>
        <taxon>Pentapetalae</taxon>
        <taxon>rosids</taxon>
        <taxon>fabids</taxon>
        <taxon>Fabales</taxon>
        <taxon>Fabaceae</taxon>
        <taxon>Papilionoideae</taxon>
        <taxon>50 kb inversion clade</taxon>
        <taxon>NPAAA clade</taxon>
        <taxon>Hologalegina</taxon>
        <taxon>IRL clade</taxon>
        <taxon>Fabeae</taxon>
        <taxon>Lathyrus</taxon>
    </lineage>
</organism>
<comment type="caution">
    <text evidence="3">The sequence shown here is derived from an EMBL/GenBank/DDBJ whole genome shotgun (WGS) entry which is preliminary data.</text>
</comment>
<dbReference type="Proteomes" id="UP001058974">
    <property type="component" value="Chromosome 5"/>
</dbReference>
<keyword evidence="4" id="KW-1185">Reference proteome</keyword>
<proteinExistence type="predicted"/>
<dbReference type="Gramene" id="Psat05G0353900-T1">
    <property type="protein sequence ID" value="KAI5407319.1"/>
    <property type="gene ID" value="KIW84_053539"/>
</dbReference>
<dbReference type="InterPro" id="IPR039537">
    <property type="entry name" value="Retrotran_Ty1/copia-like"/>
</dbReference>
<dbReference type="Pfam" id="PF25597">
    <property type="entry name" value="SH3_retrovirus"/>
    <property type="match status" value="1"/>
</dbReference>
<sequence>MIRSLMSSRKVPKSVWYEAAKWETYILYRSRTLSVKKMTPKEACSGVKPLVYHFKVFGCVAYVHIPVAHRKKLNVKSTKCVHLGVSGESKTYKLYDPAKKKIQISRDAIFEESKEEDMENDDEVGLVDDEVHIGNDDSQYEENNIESASEDSATEEEIIPLRQDQVEPATRQRRKRSNLDNYVTNMKVKKKNSCTT</sequence>
<dbReference type="InterPro" id="IPR057670">
    <property type="entry name" value="SH3_retrovirus"/>
</dbReference>
<name>A0A9D5AGY9_PEA</name>
<evidence type="ECO:0000313" key="3">
    <source>
        <dbReference type="EMBL" id="KAI5407319.1"/>
    </source>
</evidence>
<accession>A0A9D5AGY9</accession>
<feature type="compositionally biased region" description="Basic residues" evidence="1">
    <location>
        <begin position="187"/>
        <end position="196"/>
    </location>
</feature>
<feature type="domain" description="Retroviral polymerase SH3-like" evidence="2">
    <location>
        <begin position="59"/>
        <end position="121"/>
    </location>
</feature>
<dbReference type="PANTHER" id="PTHR42648:SF18">
    <property type="entry name" value="RETROTRANSPOSON, UNCLASSIFIED-LIKE PROTEIN"/>
    <property type="match status" value="1"/>
</dbReference>